<organism evidence="11 12">
    <name type="scientific">Caenorhabditis bovis</name>
    <dbReference type="NCBI Taxonomy" id="2654633"/>
    <lineage>
        <taxon>Eukaryota</taxon>
        <taxon>Metazoa</taxon>
        <taxon>Ecdysozoa</taxon>
        <taxon>Nematoda</taxon>
        <taxon>Chromadorea</taxon>
        <taxon>Rhabditida</taxon>
        <taxon>Rhabditina</taxon>
        <taxon>Rhabditomorpha</taxon>
        <taxon>Rhabditoidea</taxon>
        <taxon>Rhabditidae</taxon>
        <taxon>Peloderinae</taxon>
        <taxon>Caenorhabditis</taxon>
    </lineage>
</organism>
<dbReference type="InterPro" id="IPR017864">
    <property type="entry name" value="Arrestin_CS"/>
</dbReference>
<dbReference type="PROSITE" id="PS00990">
    <property type="entry name" value="CLAT_ADAPTOR_M_1"/>
    <property type="match status" value="1"/>
</dbReference>
<dbReference type="SUPFAM" id="SSF49447">
    <property type="entry name" value="Second domain of Mu2 adaptin subunit (ap50) of ap2 adaptor"/>
    <property type="match status" value="1"/>
</dbReference>
<dbReference type="SUPFAM" id="SSF64356">
    <property type="entry name" value="SNARE-like"/>
    <property type="match status" value="1"/>
</dbReference>
<accession>A0A8S1F8L9</accession>
<dbReference type="GO" id="GO:0007608">
    <property type="term" value="P:sensory perception of smell"/>
    <property type="evidence" value="ECO:0007669"/>
    <property type="project" value="UniProtKB-ARBA"/>
</dbReference>
<dbReference type="InterPro" id="IPR011012">
    <property type="entry name" value="Longin-like_dom_sf"/>
</dbReference>
<dbReference type="GO" id="GO:0007165">
    <property type="term" value="P:signal transduction"/>
    <property type="evidence" value="ECO:0007669"/>
    <property type="project" value="InterPro"/>
</dbReference>
<keyword evidence="7" id="KW-0333">Golgi apparatus</keyword>
<proteinExistence type="inferred from homology"/>
<dbReference type="InterPro" id="IPR018240">
    <property type="entry name" value="Clathrin_mu_CS"/>
</dbReference>
<dbReference type="Pfam" id="PF02752">
    <property type="entry name" value="Arrestin_C"/>
    <property type="match status" value="1"/>
</dbReference>
<dbReference type="FunFam" id="3.30.450.60:FF:000012">
    <property type="entry name" value="AP-3 complex subunit mu-1 isoform X1"/>
    <property type="match status" value="1"/>
</dbReference>
<dbReference type="GO" id="GO:0030131">
    <property type="term" value="C:clathrin adaptor complex"/>
    <property type="evidence" value="ECO:0007669"/>
    <property type="project" value="InterPro"/>
</dbReference>
<dbReference type="GO" id="GO:0005794">
    <property type="term" value="C:Golgi apparatus"/>
    <property type="evidence" value="ECO:0007669"/>
    <property type="project" value="UniProtKB-SubCell"/>
</dbReference>
<dbReference type="FunFam" id="2.60.40.640:FF:000036">
    <property type="entry name" value="beta-arrestin-2 isoform X2"/>
    <property type="match status" value="1"/>
</dbReference>
<dbReference type="InterPro" id="IPR036168">
    <property type="entry name" value="AP2_Mu_C_sf"/>
</dbReference>
<dbReference type="Gene3D" id="2.60.40.640">
    <property type="match status" value="1"/>
</dbReference>
<dbReference type="PANTHER" id="PTHR11792">
    <property type="entry name" value="ARRESTIN"/>
    <property type="match status" value="1"/>
</dbReference>
<keyword evidence="6" id="KW-0653">Protein transport</keyword>
<evidence type="ECO:0000256" key="4">
    <source>
        <dbReference type="ARBA" id="ARBA00022448"/>
    </source>
</evidence>
<dbReference type="GO" id="GO:0030659">
    <property type="term" value="C:cytoplasmic vesicle membrane"/>
    <property type="evidence" value="ECO:0007669"/>
    <property type="project" value="UniProtKB-SubCell"/>
</dbReference>
<dbReference type="PANTHER" id="PTHR11792:SF17">
    <property type="entry name" value="KURTZ ARRESTIN"/>
    <property type="match status" value="1"/>
</dbReference>
<dbReference type="SUPFAM" id="SSF81296">
    <property type="entry name" value="E set domains"/>
    <property type="match status" value="2"/>
</dbReference>
<dbReference type="InterPro" id="IPR011022">
    <property type="entry name" value="Arrestin_C-like"/>
</dbReference>
<dbReference type="InterPro" id="IPR028565">
    <property type="entry name" value="MHD"/>
</dbReference>
<reference evidence="11 12" key="1">
    <citation type="submission" date="2020-04" db="EMBL/GenBank/DDBJ databases">
        <authorList>
            <person name="Laetsch R D."/>
            <person name="Stevens L."/>
            <person name="Kumar S."/>
            <person name="Blaxter L. M."/>
        </authorList>
    </citation>
    <scope>NUCLEOTIDE SEQUENCE [LARGE SCALE GENOMIC DNA]</scope>
</reference>
<dbReference type="Pfam" id="PF01217">
    <property type="entry name" value="Clat_adaptor_s"/>
    <property type="match status" value="1"/>
</dbReference>
<dbReference type="SMART" id="SM01017">
    <property type="entry name" value="Arrestin_C"/>
    <property type="match status" value="1"/>
</dbReference>
<dbReference type="InterPro" id="IPR014756">
    <property type="entry name" value="Ig_E-set"/>
</dbReference>
<dbReference type="PRINTS" id="PR00309">
    <property type="entry name" value="ARRESTIN"/>
</dbReference>
<dbReference type="PROSITE" id="PS00295">
    <property type="entry name" value="ARRESTINS"/>
    <property type="match status" value="1"/>
</dbReference>
<evidence type="ECO:0000256" key="3">
    <source>
        <dbReference type="ARBA" id="ARBA00005298"/>
    </source>
</evidence>
<dbReference type="Pfam" id="PF00339">
    <property type="entry name" value="Arrestin_N"/>
    <property type="match status" value="1"/>
</dbReference>
<evidence type="ECO:0000259" key="10">
    <source>
        <dbReference type="PROSITE" id="PS51072"/>
    </source>
</evidence>
<dbReference type="OrthoDB" id="870at2759"/>
<keyword evidence="12" id="KW-1185">Reference proteome</keyword>
<evidence type="ECO:0000256" key="7">
    <source>
        <dbReference type="ARBA" id="ARBA00023034"/>
    </source>
</evidence>
<keyword evidence="9" id="KW-0968">Cytoplasmic vesicle</keyword>
<evidence type="ECO:0000256" key="6">
    <source>
        <dbReference type="ARBA" id="ARBA00022927"/>
    </source>
</evidence>
<dbReference type="CDD" id="cd09252">
    <property type="entry name" value="AP-3_Mu3_Cterm"/>
    <property type="match status" value="1"/>
</dbReference>
<evidence type="ECO:0000256" key="1">
    <source>
        <dbReference type="ARBA" id="ARBA00004180"/>
    </source>
</evidence>
<protein>
    <recommendedName>
        <fullName evidence="10">MHD domain-containing protein</fullName>
    </recommendedName>
</protein>
<sequence>MVMGDEDRKTGTRVFKKTSPNGKITTYLGKRDFIDRGDYVDLIDGMVLIDDEYVKEGKKIIAHLLAAFRYGREDLDVLGLTFRKDLISQQFQVYPQDEKTLRPLTRLQERLKRKLGPNAYPFWFEVLPRSASSVTLQPAPGDTGKPCGVDYELKTTVGMIDPNGEKPKKQYVNGNSVRLAIRKLTYAPWEPRPQPMIDVSKDFMMSTGLLHMEASLDKEMYYHGESIAVNVHIQNNSNKTVKKLKVSVIQIADICLFTTASYTCEVAKIDSNEGFPVGPGATLSKVFLVCPLLRNNKDKRGLALDGQLKHEDTNLASSTILDGKTTKENLGIVVQYRVKIRAAISGLGGELCAELPFTLTHAKPAETPERKDRILNERQPDNNGLKENQLDIDLIQLNDDLELKDDDDLIFEDFARMRMQGADSEDHPSPTNKISSSFRLSFDTEIAAMLNSLFIVNTSGDVILEKHWKSVIHRSICDYFFDLQKKASSPEDIPPIISTPHHFLINVYHNQLFLLAVVTCETPPLMVIEFLHRVIQTFTQYFDEFSDSSMKENCVMVFELLDEMLDNGFPLVTEMNILQDLIKPPNFLRNIANQVTGRTNLSETLPTGQLSNIPWRRQGVKYTNNEAYFDVIEEIDVIVDKQGSTVFAEIQGYIDVCCKLSGMPDLTMTLINPRLLDDVSFHPCVRYKRWENEKVLSFVPPDGNFRLLSYHIAAQNMVAIPIYVRHTIILKPVGGKIELTVGPKQSMGKILEDVVLEMIMPKAVQNCNVIPTHGKISFDPNSKLLHWNIGKIEVGKPPSMRGSVSVSGTGQAESPPITLKFKINQMAVSGLKVNRLDMYGEKYKPFKGVKYITKAGKFTHRT</sequence>
<dbReference type="InterPro" id="IPR014753">
    <property type="entry name" value="Arrestin_N"/>
</dbReference>
<evidence type="ECO:0000256" key="8">
    <source>
        <dbReference type="ARBA" id="ARBA00023136"/>
    </source>
</evidence>
<evidence type="ECO:0000256" key="9">
    <source>
        <dbReference type="ARBA" id="ARBA00023329"/>
    </source>
</evidence>
<dbReference type="GO" id="GO:0006886">
    <property type="term" value="P:intracellular protein transport"/>
    <property type="evidence" value="ECO:0007669"/>
    <property type="project" value="InterPro"/>
</dbReference>
<dbReference type="InterPro" id="IPR000698">
    <property type="entry name" value="Arrestin"/>
</dbReference>
<feature type="domain" description="MHD" evidence="10">
    <location>
        <begin position="624"/>
        <end position="861"/>
    </location>
</feature>
<dbReference type="InterPro" id="IPR022775">
    <property type="entry name" value="AP_mu_sigma_su"/>
</dbReference>
<keyword evidence="4" id="KW-0813">Transport</keyword>
<dbReference type="EMBL" id="CADEPM010000010">
    <property type="protein sequence ID" value="CAB3410152.1"/>
    <property type="molecule type" value="Genomic_DNA"/>
</dbReference>
<dbReference type="InterPro" id="IPR011021">
    <property type="entry name" value="Arrestin-like_N"/>
</dbReference>
<gene>
    <name evidence="11" type="ORF">CBOVIS_LOCUS11712</name>
</gene>
<comment type="subcellular location">
    <subcellularLocation>
        <location evidence="1">Cytoplasmic vesicle membrane</location>
        <topology evidence="1">Peripheral membrane protein</topology>
        <orientation evidence="1">Cytoplasmic side</orientation>
    </subcellularLocation>
    <subcellularLocation>
        <location evidence="2">Golgi apparatus</location>
    </subcellularLocation>
</comment>
<dbReference type="GO" id="GO:0016060">
    <property type="term" value="P:negative regulation of phospholipase C-activating phototransduction signaling pathway"/>
    <property type="evidence" value="ECO:0007669"/>
    <property type="project" value="UniProtKB-ARBA"/>
</dbReference>
<dbReference type="InterPro" id="IPR014752">
    <property type="entry name" value="Arrestin-like_C"/>
</dbReference>
<dbReference type="CDD" id="cd14837">
    <property type="entry name" value="AP3_Mu_N"/>
    <property type="match status" value="1"/>
</dbReference>
<dbReference type="Proteomes" id="UP000494206">
    <property type="component" value="Unassembled WGS sequence"/>
</dbReference>
<evidence type="ECO:0000256" key="5">
    <source>
        <dbReference type="ARBA" id="ARBA00022606"/>
    </source>
</evidence>
<comment type="similarity">
    <text evidence="3">Belongs to the arrestin family.</text>
</comment>
<dbReference type="GO" id="GO:0045494">
    <property type="term" value="P:photoreceptor cell maintenance"/>
    <property type="evidence" value="ECO:0007669"/>
    <property type="project" value="UniProtKB-ARBA"/>
</dbReference>
<dbReference type="Pfam" id="PF00928">
    <property type="entry name" value="Adap_comp_sub"/>
    <property type="match status" value="1"/>
</dbReference>
<keyword evidence="8" id="KW-0472">Membrane</keyword>
<dbReference type="Gene3D" id="3.30.450.60">
    <property type="match status" value="1"/>
</dbReference>
<comment type="caution">
    <text evidence="11">The sequence shown here is derived from an EMBL/GenBank/DDBJ whole genome shotgun (WGS) entry which is preliminary data.</text>
</comment>
<keyword evidence="5" id="KW-0716">Sensory transduction</keyword>
<evidence type="ECO:0000313" key="11">
    <source>
        <dbReference type="EMBL" id="CAB3410152.1"/>
    </source>
</evidence>
<dbReference type="PROSITE" id="PS51072">
    <property type="entry name" value="MHD"/>
    <property type="match status" value="1"/>
</dbReference>
<dbReference type="Gene3D" id="2.60.40.840">
    <property type="match status" value="1"/>
</dbReference>
<dbReference type="GO" id="GO:0002031">
    <property type="term" value="P:G protein-coupled receptor internalization"/>
    <property type="evidence" value="ECO:0007669"/>
    <property type="project" value="TreeGrafter"/>
</dbReference>
<dbReference type="AlphaFoldDB" id="A0A8S1F8L9"/>
<name>A0A8S1F8L9_9PELO</name>
<evidence type="ECO:0000256" key="2">
    <source>
        <dbReference type="ARBA" id="ARBA00004555"/>
    </source>
</evidence>
<evidence type="ECO:0000313" key="12">
    <source>
        <dbReference type="Proteomes" id="UP000494206"/>
    </source>
</evidence>
<dbReference type="FunFam" id="2.60.40.840:FF:000002">
    <property type="entry name" value="Arrestin 3"/>
    <property type="match status" value="1"/>
</dbReference>
<dbReference type="GO" id="GO:0001664">
    <property type="term" value="F:G protein-coupled receptor binding"/>
    <property type="evidence" value="ECO:0007669"/>
    <property type="project" value="TreeGrafter"/>
</dbReference>
<dbReference type="Gene3D" id="2.60.40.1170">
    <property type="entry name" value="Mu homology domain, subdomain B"/>
    <property type="match status" value="2"/>
</dbReference>